<dbReference type="Gene3D" id="3.30.2020.40">
    <property type="entry name" value="Uncharacterised protein PF10387, DUF2442"/>
    <property type="match status" value="1"/>
</dbReference>
<protein>
    <submittedName>
        <fullName evidence="2">DUF2442 domain-containing protein</fullName>
    </submittedName>
</protein>
<dbReference type="InterPro" id="IPR018841">
    <property type="entry name" value="DUF2442"/>
</dbReference>
<dbReference type="Proteomes" id="UP001334732">
    <property type="component" value="Chromosome"/>
</dbReference>
<evidence type="ECO:0000256" key="1">
    <source>
        <dbReference type="SAM" id="Phobius"/>
    </source>
</evidence>
<keyword evidence="1" id="KW-0812">Transmembrane</keyword>
<proteinExistence type="predicted"/>
<reference evidence="2 3" key="1">
    <citation type="submission" date="2023-12" db="EMBL/GenBank/DDBJ databases">
        <title>Thiobacillus sedimentum sp. nov., a chemolithoautotrophic sulfur-oxidizing bacterium isolated from freshwater sediment.</title>
        <authorList>
            <person name="Luo J."/>
            <person name="Dai C."/>
        </authorList>
    </citation>
    <scope>NUCLEOTIDE SEQUENCE [LARGE SCALE GENOMIC DNA]</scope>
    <source>
        <strain evidence="2 3">SCUT-2</strain>
    </source>
</reference>
<sequence>MSEPVLQLLIFYGGLAIFAVAGLGYALFVYRRGRSTATVTAADFGLANARAEVTRARFSAARAAWFDDENGRVVVELETGLQLSFRPNRVPGLEGTSPEDLREMVVSPSGLGLHLPRIDADVYLPALLGTRRQHSGNR</sequence>
<accession>A0ABZ1CLP3</accession>
<evidence type="ECO:0000313" key="2">
    <source>
        <dbReference type="EMBL" id="WRS39237.1"/>
    </source>
</evidence>
<name>A0ABZ1CLP3_9PROT</name>
<keyword evidence="1" id="KW-1133">Transmembrane helix</keyword>
<feature type="transmembrane region" description="Helical" evidence="1">
    <location>
        <begin position="6"/>
        <end position="28"/>
    </location>
</feature>
<keyword evidence="3" id="KW-1185">Reference proteome</keyword>
<dbReference type="Pfam" id="PF10387">
    <property type="entry name" value="DUF2442"/>
    <property type="match status" value="1"/>
</dbReference>
<evidence type="ECO:0000313" key="3">
    <source>
        <dbReference type="Proteomes" id="UP001334732"/>
    </source>
</evidence>
<keyword evidence="1" id="KW-0472">Membrane</keyword>
<organism evidence="2 3">
    <name type="scientific">Thiobacillus sedimenti</name>
    <dbReference type="NCBI Taxonomy" id="3110231"/>
    <lineage>
        <taxon>Bacteria</taxon>
        <taxon>Pseudomonadati</taxon>
        <taxon>Pseudomonadota</taxon>
        <taxon>Betaproteobacteria</taxon>
        <taxon>Nitrosomonadales</taxon>
        <taxon>Thiobacillaceae</taxon>
        <taxon>Thiobacillus</taxon>
    </lineage>
</organism>
<gene>
    <name evidence="2" type="ORF">VA613_14715</name>
</gene>
<dbReference type="EMBL" id="CP141769">
    <property type="protein sequence ID" value="WRS39237.1"/>
    <property type="molecule type" value="Genomic_DNA"/>
</dbReference>
<dbReference type="RefSeq" id="WP_324779770.1">
    <property type="nucleotide sequence ID" value="NZ_CP141769.1"/>
</dbReference>